<keyword evidence="3" id="KW-1185">Reference proteome</keyword>
<dbReference type="CDD" id="cd06558">
    <property type="entry name" value="crotonase-like"/>
    <property type="match status" value="1"/>
</dbReference>
<keyword evidence="1" id="KW-0456">Lyase</keyword>
<comment type="caution">
    <text evidence="2">The sequence shown here is derived from an EMBL/GenBank/DDBJ whole genome shotgun (WGS) entry which is preliminary data.</text>
</comment>
<protein>
    <submittedName>
        <fullName evidence="2">Enoyl-CoA hydratase/isomerase family protein</fullName>
    </submittedName>
</protein>
<accession>A0ABU4FX86</accession>
<sequence length="252" mass="27860">MSYSITKEINKITFTISRPEVRNAVNYEVMDGLEQFIDQLERDTSLKWGIITSEGGKAFCSGGDLGEFHALETSAEALPMLSRMTKLLYRLAASPISTIALMDGTAVGGGCEIAAACDYRLMKTGAKAGFIQGTLAITTGWGGASLLYEKEQLHSRVLRFLTEARVHDSQSLYEWGWLTDVYSESKEDALAKFIANSEHVDAAVLQAYKSIAIRKWEKTGLKERMLAECKQCSTLWESDAHHAAVAKFRSRA</sequence>
<evidence type="ECO:0000313" key="2">
    <source>
        <dbReference type="EMBL" id="MDW0109325.1"/>
    </source>
</evidence>
<dbReference type="RefSeq" id="WP_317934796.1">
    <property type="nucleotide sequence ID" value="NZ_JAUBDH010000002.1"/>
</dbReference>
<dbReference type="PANTHER" id="PTHR11941:SF27">
    <property type="entry name" value="ETHYLMALONYL-COA DECARBOXYLASE"/>
    <property type="match status" value="1"/>
</dbReference>
<name>A0ABU4FX86_9BACL</name>
<dbReference type="InterPro" id="IPR029045">
    <property type="entry name" value="ClpP/crotonase-like_dom_sf"/>
</dbReference>
<dbReference type="EMBL" id="JAUBDH010000002">
    <property type="protein sequence ID" value="MDW0109325.1"/>
    <property type="molecule type" value="Genomic_DNA"/>
</dbReference>
<proteinExistence type="predicted"/>
<organism evidence="2 3">
    <name type="scientific">Sporosarcina aquimarina</name>
    <dbReference type="NCBI Taxonomy" id="114975"/>
    <lineage>
        <taxon>Bacteria</taxon>
        <taxon>Bacillati</taxon>
        <taxon>Bacillota</taxon>
        <taxon>Bacilli</taxon>
        <taxon>Bacillales</taxon>
        <taxon>Caryophanaceae</taxon>
        <taxon>Sporosarcina</taxon>
    </lineage>
</organism>
<dbReference type="SUPFAM" id="SSF52096">
    <property type="entry name" value="ClpP/crotonase"/>
    <property type="match status" value="1"/>
</dbReference>
<dbReference type="Gene3D" id="3.90.226.10">
    <property type="entry name" value="2-enoyl-CoA Hydratase, Chain A, domain 1"/>
    <property type="match status" value="1"/>
</dbReference>
<dbReference type="Proteomes" id="UP001280629">
    <property type="component" value="Unassembled WGS sequence"/>
</dbReference>
<dbReference type="PANTHER" id="PTHR11941">
    <property type="entry name" value="ENOYL-COA HYDRATASE-RELATED"/>
    <property type="match status" value="1"/>
</dbReference>
<gene>
    <name evidence="2" type="ORF">QT716_04560</name>
</gene>
<evidence type="ECO:0000313" key="3">
    <source>
        <dbReference type="Proteomes" id="UP001280629"/>
    </source>
</evidence>
<dbReference type="InterPro" id="IPR001753">
    <property type="entry name" value="Enoyl-CoA_hydra/iso"/>
</dbReference>
<dbReference type="Pfam" id="PF00378">
    <property type="entry name" value="ECH_1"/>
    <property type="match status" value="1"/>
</dbReference>
<evidence type="ECO:0000256" key="1">
    <source>
        <dbReference type="ARBA" id="ARBA00023239"/>
    </source>
</evidence>
<reference evidence="2 3" key="1">
    <citation type="submission" date="2023-06" db="EMBL/GenBank/DDBJ databases">
        <title>Sporosarcina sp. nov., isolated from Korean traditional fermented seafood 'Jeotgal'.</title>
        <authorList>
            <person name="Yang A.-I."/>
            <person name="Shin N.-R."/>
        </authorList>
    </citation>
    <scope>NUCLEOTIDE SEQUENCE [LARGE SCALE GENOMIC DNA]</scope>
    <source>
        <strain evidence="2 3">KCTC3840</strain>
    </source>
</reference>